<dbReference type="InterPro" id="IPR029030">
    <property type="entry name" value="Caspase-like_dom_sf"/>
</dbReference>
<dbReference type="InterPro" id="IPR011600">
    <property type="entry name" value="Pept_C14_caspase"/>
</dbReference>
<dbReference type="Proteomes" id="UP000182719">
    <property type="component" value="Unassembled WGS sequence"/>
</dbReference>
<gene>
    <name evidence="3" type="ORF">SAMN05444354_10223</name>
</gene>
<sequence>MRGWVLAVLLCSGASSAQGEGALRVAVVVGSNIGLKEEAALDYAEADARRFHALIREAGQVAPGHAFLVTEGGAEAVRSALSRAQRLLAQARLRGSGTLIFYASAHADEESLHLEGTKLPLAELTQVLEDTPATLRVALLDACRTPVRTRAKGGVPRAVEVPVQLEVPAQVEGMVVLRSAGEGEPAQEWSALRGSLFTHHLLAALRGLADGNGDGAVTLAELYAYTWRHTLASSTQGGAGLQHPSFDIRLKGWGEWVLARPARLGAQLVLGEDVEGSLWVTDPQNGLVAEVRKSRGEVLRLAVRPGRYQVVRPEGAFAEAAEVLLGWNAERVLTRAGFLSVPRQHARLRGGAPLVLRPWALSAGYALSSGSVRGLGLEHFAEVGVRRRWSRALVGARLGFTRARRAWEDLHLVQTGVQASLSVGFPFPLGPVEVTVGAEGRGTWVSQSFTRVDAEQAGRLFGIEEPRRWGLIPGVGPFASVTYPLAEPLLVGVEGTVGVMRTPRYEGRAELLPSAQWRMALHWAL</sequence>
<keyword evidence="4" id="KW-1185">Reference proteome</keyword>
<reference evidence="4" key="1">
    <citation type="submission" date="2016-10" db="EMBL/GenBank/DDBJ databases">
        <authorList>
            <person name="Varghese N."/>
            <person name="Submissions S."/>
        </authorList>
    </citation>
    <scope>NUCLEOTIDE SEQUENCE [LARGE SCALE GENOMIC DNA]</scope>
    <source>
        <strain evidence="4">DSM 17044</strain>
    </source>
</reference>
<feature type="signal peptide" evidence="1">
    <location>
        <begin position="1"/>
        <end position="17"/>
    </location>
</feature>
<accession>A0A1H7IVR6</accession>
<proteinExistence type="predicted"/>
<name>A0A1H7IVR6_STIAU</name>
<evidence type="ECO:0000313" key="3">
    <source>
        <dbReference type="EMBL" id="SEK66042.1"/>
    </source>
</evidence>
<dbReference type="EMBL" id="FOAP01000002">
    <property type="protein sequence ID" value="SEK66042.1"/>
    <property type="molecule type" value="Genomic_DNA"/>
</dbReference>
<keyword evidence="1" id="KW-0732">Signal</keyword>
<evidence type="ECO:0000259" key="2">
    <source>
        <dbReference type="Pfam" id="PF00656"/>
    </source>
</evidence>
<dbReference type="GO" id="GO:0006508">
    <property type="term" value="P:proteolysis"/>
    <property type="evidence" value="ECO:0007669"/>
    <property type="project" value="InterPro"/>
</dbReference>
<evidence type="ECO:0000256" key="1">
    <source>
        <dbReference type="SAM" id="SignalP"/>
    </source>
</evidence>
<dbReference type="Pfam" id="PF00656">
    <property type="entry name" value="Peptidase_C14"/>
    <property type="match status" value="1"/>
</dbReference>
<evidence type="ECO:0000313" key="4">
    <source>
        <dbReference type="Proteomes" id="UP000182719"/>
    </source>
</evidence>
<protein>
    <recommendedName>
        <fullName evidence="2">Peptidase C14 caspase domain-containing protein</fullName>
    </recommendedName>
</protein>
<feature type="chain" id="PRO_5010381199" description="Peptidase C14 caspase domain-containing protein" evidence="1">
    <location>
        <begin position="18"/>
        <end position="525"/>
    </location>
</feature>
<dbReference type="RefSeq" id="WP_143101311.1">
    <property type="nucleotide sequence ID" value="NZ_FOAP01000002.1"/>
</dbReference>
<dbReference type="OrthoDB" id="9804257at2"/>
<feature type="domain" description="Peptidase C14 caspase" evidence="2">
    <location>
        <begin position="24"/>
        <end position="210"/>
    </location>
</feature>
<dbReference type="GO" id="GO:0004197">
    <property type="term" value="F:cysteine-type endopeptidase activity"/>
    <property type="evidence" value="ECO:0007669"/>
    <property type="project" value="InterPro"/>
</dbReference>
<dbReference type="AlphaFoldDB" id="A0A1H7IVR6"/>
<dbReference type="SUPFAM" id="SSF52129">
    <property type="entry name" value="Caspase-like"/>
    <property type="match status" value="1"/>
</dbReference>
<organism evidence="3 4">
    <name type="scientific">Stigmatella aurantiaca</name>
    <dbReference type="NCBI Taxonomy" id="41"/>
    <lineage>
        <taxon>Bacteria</taxon>
        <taxon>Pseudomonadati</taxon>
        <taxon>Myxococcota</taxon>
        <taxon>Myxococcia</taxon>
        <taxon>Myxococcales</taxon>
        <taxon>Cystobacterineae</taxon>
        <taxon>Archangiaceae</taxon>
        <taxon>Stigmatella</taxon>
    </lineage>
</organism>
<dbReference type="Gene3D" id="3.40.50.1460">
    <property type="match status" value="1"/>
</dbReference>